<name>A0A2X2Y8D3_CLOPF</name>
<proteinExistence type="predicted"/>
<dbReference type="EMBL" id="UAWG01000008">
    <property type="protein sequence ID" value="SQB59827.1"/>
    <property type="molecule type" value="Genomic_DNA"/>
</dbReference>
<feature type="domain" description="Actin-like protein N-terminal" evidence="1">
    <location>
        <begin position="8"/>
        <end position="153"/>
    </location>
</feature>
<dbReference type="Gene3D" id="3.30.420.40">
    <property type="match status" value="2"/>
</dbReference>
<evidence type="ECO:0000313" key="2">
    <source>
        <dbReference type="EMBL" id="SQB59827.1"/>
    </source>
</evidence>
<dbReference type="AlphaFoldDB" id="A0A2X2Y8D3"/>
<dbReference type="SUPFAM" id="SSF53067">
    <property type="entry name" value="Actin-like ATPase domain"/>
    <property type="match status" value="2"/>
</dbReference>
<dbReference type="Pfam" id="PF17989">
    <property type="entry name" value="ALP_N"/>
    <property type="match status" value="1"/>
</dbReference>
<dbReference type="InterPro" id="IPR043129">
    <property type="entry name" value="ATPase_NBD"/>
</dbReference>
<organism evidence="2 3">
    <name type="scientific">Clostridium perfringens</name>
    <dbReference type="NCBI Taxonomy" id="1502"/>
    <lineage>
        <taxon>Bacteria</taxon>
        <taxon>Bacillati</taxon>
        <taxon>Bacillota</taxon>
        <taxon>Clostridia</taxon>
        <taxon>Eubacteriales</taxon>
        <taxon>Clostridiaceae</taxon>
        <taxon>Clostridium</taxon>
    </lineage>
</organism>
<dbReference type="RefSeq" id="WP_110060770.1">
    <property type="nucleotide sequence ID" value="NZ_CP102305.1"/>
</dbReference>
<evidence type="ECO:0000259" key="1">
    <source>
        <dbReference type="Pfam" id="PF17989"/>
    </source>
</evidence>
<reference evidence="2 3" key="1">
    <citation type="submission" date="2018-06" db="EMBL/GenBank/DDBJ databases">
        <authorList>
            <consortium name="Pathogen Informatics"/>
            <person name="Doyle S."/>
        </authorList>
    </citation>
    <scope>NUCLEOTIDE SEQUENCE [LARGE SCALE GENOMIC DNA]</scope>
    <source>
        <strain evidence="2 3">NCTC10719</strain>
    </source>
</reference>
<protein>
    <recommendedName>
        <fullName evidence="1">Actin-like protein N-terminal domain-containing protein</fullName>
    </recommendedName>
</protein>
<sequence>MCNYQIIGLDIGRGYVKGYSKYKQQEKECCFKSIVGMGREMDFSEFQNPIYIESEGEDYFVGELAEVEGDNPIQNSRDSKITTTVEKLINAAINEIVIEKNIKIMLGVPNKLFNKKTLDEITSFYKGKEIKIFDKINGGTKEVKIQDILIFKEADSALIWEMEKNPIDNEKAFGMVTVGFRTTEFAFFDKNLRYVDKNSKTMELGNKTSLEYVARMLKEKGIIRELFEIDSSDNYDDLKNKAYINLSEKIEQEIENLWVNLDEMNIYVAGGTALNMKFNENFKVVENPQMSTAKGLWLVGKQKFN</sequence>
<accession>A0A2X2Y8D3</accession>
<evidence type="ECO:0000313" key="3">
    <source>
        <dbReference type="Proteomes" id="UP000249986"/>
    </source>
</evidence>
<dbReference type="Proteomes" id="UP000249986">
    <property type="component" value="Unassembled WGS sequence"/>
</dbReference>
<gene>
    <name evidence="2" type="ORF">NCTC10719_01370</name>
</gene>
<dbReference type="InterPro" id="IPR040607">
    <property type="entry name" value="ALP_N"/>
</dbReference>